<evidence type="ECO:0000313" key="3">
    <source>
        <dbReference type="EMBL" id="PND39852.1"/>
    </source>
</evidence>
<dbReference type="AlphaFoldDB" id="A0A2N8L2C8"/>
<reference evidence="3 4" key="1">
    <citation type="submission" date="2018-01" db="EMBL/GenBank/DDBJ databases">
        <title>Draft genome sequence of Paucibacter aquatile CR182 isolated from freshwater of the Nakdong River.</title>
        <authorList>
            <person name="Choi A."/>
            <person name="Chung E.J."/>
        </authorList>
    </citation>
    <scope>NUCLEOTIDE SEQUENCE [LARGE SCALE GENOMIC DNA]</scope>
    <source>
        <strain evidence="3 4">CR182</strain>
    </source>
</reference>
<feature type="domain" description="AB hydrolase-1" evidence="2">
    <location>
        <begin position="109"/>
        <end position="229"/>
    </location>
</feature>
<dbReference type="InterPro" id="IPR000073">
    <property type="entry name" value="AB_hydrolase_1"/>
</dbReference>
<feature type="transmembrane region" description="Helical" evidence="1">
    <location>
        <begin position="10"/>
        <end position="28"/>
    </location>
</feature>
<dbReference type="EMBL" id="POSP01000001">
    <property type="protein sequence ID" value="PND39852.1"/>
    <property type="molecule type" value="Genomic_DNA"/>
</dbReference>
<protein>
    <submittedName>
        <fullName evidence="3">Permease</fullName>
    </submittedName>
</protein>
<proteinExistence type="predicted"/>
<evidence type="ECO:0000256" key="1">
    <source>
        <dbReference type="SAM" id="Phobius"/>
    </source>
</evidence>
<keyword evidence="1" id="KW-1133">Transmembrane helix</keyword>
<sequence>MNAKLQRLQFFLRLLATAAVMTLIWRAYGWGLEFGLSVLVFWAHAPIMALSFAALRWVNRKEPPSWRALIRAWWIELLALDMVFAWQQPFAHARWPDTSPPDSGRFRPLLLLHGYTCNRGLWNSWLRGLSASGVPVRALTMEPAFGSIDEYAQSIEHAVSEFEQRYPGVEPLVVAHSMGGLAVRAWYRKQGREGRVARILTLGTPHAGTLLARLGRGRNGQEMRRHSKWLAELAAQEGPAVAGEMDCYYSRCDQIVCPVESARLPGARSIEIESTGHLGLVFHPQIQQDVWRLLQLEPESGAALAA</sequence>
<keyword evidence="1" id="KW-0812">Transmembrane</keyword>
<dbReference type="RefSeq" id="WP_102765990.1">
    <property type="nucleotide sequence ID" value="NZ_POSP01000001.1"/>
</dbReference>
<comment type="caution">
    <text evidence="3">The sequence shown here is derived from an EMBL/GenBank/DDBJ whole genome shotgun (WGS) entry which is preliminary data.</text>
</comment>
<organism evidence="3 4">
    <name type="scientific">Kinneretia aquatilis</name>
    <dbReference type="NCBI Taxonomy" id="2070761"/>
    <lineage>
        <taxon>Bacteria</taxon>
        <taxon>Pseudomonadati</taxon>
        <taxon>Pseudomonadota</taxon>
        <taxon>Betaproteobacteria</taxon>
        <taxon>Burkholderiales</taxon>
        <taxon>Sphaerotilaceae</taxon>
        <taxon>Roseateles</taxon>
    </lineage>
</organism>
<keyword evidence="1" id="KW-0472">Membrane</keyword>
<name>A0A2N8L2C8_9BURK</name>
<dbReference type="Proteomes" id="UP000235916">
    <property type="component" value="Unassembled WGS sequence"/>
</dbReference>
<evidence type="ECO:0000313" key="4">
    <source>
        <dbReference type="Proteomes" id="UP000235916"/>
    </source>
</evidence>
<dbReference type="Pfam" id="PF12697">
    <property type="entry name" value="Abhydrolase_6"/>
    <property type="match status" value="1"/>
</dbReference>
<dbReference type="InterPro" id="IPR029058">
    <property type="entry name" value="AB_hydrolase_fold"/>
</dbReference>
<feature type="transmembrane region" description="Helical" evidence="1">
    <location>
        <begin position="34"/>
        <end position="56"/>
    </location>
</feature>
<accession>A0A2N8L2C8</accession>
<keyword evidence="4" id="KW-1185">Reference proteome</keyword>
<gene>
    <name evidence="3" type="ORF">C1O66_00070</name>
</gene>
<dbReference type="PANTHER" id="PTHR37946">
    <property type="entry name" value="SLL1969 PROTEIN"/>
    <property type="match status" value="1"/>
</dbReference>
<dbReference type="PANTHER" id="PTHR37946:SF1">
    <property type="entry name" value="SLL1969 PROTEIN"/>
    <property type="match status" value="1"/>
</dbReference>
<evidence type="ECO:0000259" key="2">
    <source>
        <dbReference type="Pfam" id="PF12697"/>
    </source>
</evidence>
<dbReference type="Gene3D" id="3.40.50.1820">
    <property type="entry name" value="alpha/beta hydrolase"/>
    <property type="match status" value="1"/>
</dbReference>
<dbReference type="SUPFAM" id="SSF53474">
    <property type="entry name" value="alpha/beta-Hydrolases"/>
    <property type="match status" value="1"/>
</dbReference>